<dbReference type="InterPro" id="IPR043519">
    <property type="entry name" value="NT_sf"/>
</dbReference>
<dbReference type="Pfam" id="PF04229">
    <property type="entry name" value="GrpB"/>
    <property type="match status" value="1"/>
</dbReference>
<reference evidence="1 2" key="1">
    <citation type="submission" date="2023-08" db="EMBL/GenBank/DDBJ databases">
        <title>Black Yeasts Isolated from many extreme environments.</title>
        <authorList>
            <person name="Coleine C."/>
            <person name="Stajich J.E."/>
            <person name="Selbmann L."/>
        </authorList>
    </citation>
    <scope>NUCLEOTIDE SEQUENCE [LARGE SCALE GENOMIC DNA]</scope>
    <source>
        <strain evidence="1 2">CCFEE 5792</strain>
    </source>
</reference>
<dbReference type="InterPro" id="IPR007344">
    <property type="entry name" value="GrpB/CoaE"/>
</dbReference>
<dbReference type="PANTHER" id="PTHR34822">
    <property type="entry name" value="GRPB DOMAIN PROTEIN (AFU_ORTHOLOGUE AFUA_1G01530)"/>
    <property type="match status" value="1"/>
</dbReference>
<dbReference type="GeneID" id="89969176"/>
<evidence type="ECO:0000313" key="2">
    <source>
        <dbReference type="Proteomes" id="UP001358417"/>
    </source>
</evidence>
<gene>
    <name evidence="1" type="ORF">LTR84_000954</name>
</gene>
<proteinExistence type="predicted"/>
<dbReference type="SUPFAM" id="SSF81301">
    <property type="entry name" value="Nucleotidyltransferase"/>
    <property type="match status" value="1"/>
</dbReference>
<name>A0AAV9NW52_9EURO</name>
<comment type="caution">
    <text evidence="1">The sequence shown here is derived from an EMBL/GenBank/DDBJ whole genome shotgun (WGS) entry which is preliminary data.</text>
</comment>
<dbReference type="PANTHER" id="PTHR34822:SF1">
    <property type="entry name" value="GRPB FAMILY PROTEIN"/>
    <property type="match status" value="1"/>
</dbReference>
<evidence type="ECO:0008006" key="3">
    <source>
        <dbReference type="Google" id="ProtNLM"/>
    </source>
</evidence>
<dbReference type="Proteomes" id="UP001358417">
    <property type="component" value="Unassembled WGS sequence"/>
</dbReference>
<dbReference type="Gene3D" id="3.30.460.10">
    <property type="entry name" value="Beta Polymerase, domain 2"/>
    <property type="match status" value="1"/>
</dbReference>
<accession>A0AAV9NW52</accession>
<protein>
    <recommendedName>
        <fullName evidence="3">GrpB family protein</fullName>
    </recommendedName>
</protein>
<dbReference type="AlphaFoldDB" id="A0AAV9NW52"/>
<sequence>MLVVVEEYNPEWPIQFQEIKREIEQALLGVRYISIEHIGSTSVPGLAAKPVIDLVVISERDDVNGVIHALTAKGGYIYAGELGIPDRHVCRKADGIPARNLYVTVQDCQSVRNHLGVRDVCRRNASLRDQYGRFKMELSRREWRNVDEYCEAKNDIVCMILEQAGLSEEDRDAIRRVNTTV</sequence>
<dbReference type="RefSeq" id="XP_064712442.1">
    <property type="nucleotide sequence ID" value="XM_064844582.1"/>
</dbReference>
<evidence type="ECO:0000313" key="1">
    <source>
        <dbReference type="EMBL" id="KAK5065118.1"/>
    </source>
</evidence>
<dbReference type="EMBL" id="JAVRRD010000001">
    <property type="protein sequence ID" value="KAK5065118.1"/>
    <property type="molecule type" value="Genomic_DNA"/>
</dbReference>
<organism evidence="1 2">
    <name type="scientific">Exophiala bonariae</name>
    <dbReference type="NCBI Taxonomy" id="1690606"/>
    <lineage>
        <taxon>Eukaryota</taxon>
        <taxon>Fungi</taxon>
        <taxon>Dikarya</taxon>
        <taxon>Ascomycota</taxon>
        <taxon>Pezizomycotina</taxon>
        <taxon>Eurotiomycetes</taxon>
        <taxon>Chaetothyriomycetidae</taxon>
        <taxon>Chaetothyriales</taxon>
        <taxon>Herpotrichiellaceae</taxon>
        <taxon>Exophiala</taxon>
    </lineage>
</organism>
<keyword evidence="2" id="KW-1185">Reference proteome</keyword>